<dbReference type="InParanoid" id="A0A6I8MYX4"/>
<dbReference type="SMART" id="SM00209">
    <property type="entry name" value="TSP1"/>
    <property type="match status" value="6"/>
</dbReference>
<dbReference type="Gene3D" id="2.20.100.10">
    <property type="entry name" value="Thrombospondin type-1 (TSP1) repeat"/>
    <property type="match status" value="6"/>
</dbReference>
<feature type="region of interest" description="Disordered" evidence="6">
    <location>
        <begin position="227"/>
        <end position="246"/>
    </location>
</feature>
<dbReference type="GO" id="GO:0030141">
    <property type="term" value="C:secretory granule"/>
    <property type="evidence" value="ECO:0007669"/>
    <property type="project" value="Ensembl"/>
</dbReference>
<dbReference type="InterPro" id="IPR052065">
    <property type="entry name" value="Compl_asym_regulator"/>
</dbReference>
<dbReference type="GO" id="GO:0050821">
    <property type="term" value="P:protein stabilization"/>
    <property type="evidence" value="ECO:0007669"/>
    <property type="project" value="Ensembl"/>
</dbReference>
<comment type="subcellular location">
    <subcellularLocation>
        <location evidence="1">Secreted</location>
    </subcellularLocation>
</comment>
<evidence type="ECO:0000313" key="8">
    <source>
        <dbReference type="Ensembl" id="ENSOANP00000033932.1"/>
    </source>
</evidence>
<keyword evidence="3 7" id="KW-0732">Signal</keyword>
<dbReference type="PANTHER" id="PTHR22906:SF43">
    <property type="entry name" value="PROPERDIN"/>
    <property type="match status" value="1"/>
</dbReference>
<evidence type="ECO:0000256" key="1">
    <source>
        <dbReference type="ARBA" id="ARBA00004613"/>
    </source>
</evidence>
<dbReference type="PRINTS" id="PR01705">
    <property type="entry name" value="TSP1REPEAT"/>
</dbReference>
<name>A0A6I8MYX4_ORNAN</name>
<dbReference type="Pfam" id="PF00090">
    <property type="entry name" value="TSP_1"/>
    <property type="match status" value="5"/>
</dbReference>
<dbReference type="InterPro" id="IPR000884">
    <property type="entry name" value="TSP1_rpt"/>
</dbReference>
<keyword evidence="5" id="KW-1015">Disulfide bond</keyword>
<feature type="chain" id="PRO_5026339362" evidence="7">
    <location>
        <begin position="24"/>
        <end position="472"/>
    </location>
</feature>
<reference evidence="8" key="3">
    <citation type="submission" date="2025-09" db="UniProtKB">
        <authorList>
            <consortium name="Ensembl"/>
        </authorList>
    </citation>
    <scope>IDENTIFICATION</scope>
    <source>
        <strain evidence="8">Glennie</strain>
    </source>
</reference>
<dbReference type="FunFam" id="2.20.100.10:FF:000001">
    <property type="entry name" value="semaphorin-5A isoform X1"/>
    <property type="match status" value="3"/>
</dbReference>
<keyword evidence="4" id="KW-0677">Repeat</keyword>
<evidence type="ECO:0000256" key="3">
    <source>
        <dbReference type="ARBA" id="ARBA00022729"/>
    </source>
</evidence>
<evidence type="ECO:0000256" key="2">
    <source>
        <dbReference type="ARBA" id="ARBA00022525"/>
    </source>
</evidence>
<evidence type="ECO:0000256" key="6">
    <source>
        <dbReference type="SAM" id="MobiDB-lite"/>
    </source>
</evidence>
<dbReference type="InterPro" id="IPR036383">
    <property type="entry name" value="TSP1_rpt_sf"/>
</dbReference>
<dbReference type="GO" id="GO:0045958">
    <property type="term" value="P:positive regulation of complement activation, alternative pathway"/>
    <property type="evidence" value="ECO:0007669"/>
    <property type="project" value="Ensembl"/>
</dbReference>
<dbReference type="SUPFAM" id="SSF82895">
    <property type="entry name" value="TSP-1 type 1 repeat"/>
    <property type="match status" value="6"/>
</dbReference>
<evidence type="ECO:0000256" key="5">
    <source>
        <dbReference type="ARBA" id="ARBA00023157"/>
    </source>
</evidence>
<dbReference type="GO" id="GO:0006957">
    <property type="term" value="P:complement activation, alternative pathway"/>
    <property type="evidence" value="ECO:0007669"/>
    <property type="project" value="Ensembl"/>
</dbReference>
<dbReference type="Pfam" id="PF22195">
    <property type="entry name" value="TSP1_CFP_C"/>
    <property type="match status" value="1"/>
</dbReference>
<dbReference type="Pfam" id="PF18487">
    <property type="entry name" value="TSR"/>
    <property type="match status" value="1"/>
</dbReference>
<dbReference type="GeneTree" id="ENSGT00940000161209"/>
<organism evidence="8 9">
    <name type="scientific">Ornithorhynchus anatinus</name>
    <name type="common">Duckbill platypus</name>
    <dbReference type="NCBI Taxonomy" id="9258"/>
    <lineage>
        <taxon>Eukaryota</taxon>
        <taxon>Metazoa</taxon>
        <taxon>Chordata</taxon>
        <taxon>Craniata</taxon>
        <taxon>Vertebrata</taxon>
        <taxon>Euteleostomi</taxon>
        <taxon>Mammalia</taxon>
        <taxon>Monotremata</taxon>
        <taxon>Ornithorhynchidae</taxon>
        <taxon>Ornithorhynchus</taxon>
    </lineage>
</organism>
<dbReference type="GO" id="GO:0098548">
    <property type="term" value="C:cytoplasmic side of Golgi membrane"/>
    <property type="evidence" value="ECO:0007669"/>
    <property type="project" value="Ensembl"/>
</dbReference>
<sequence length="472" mass="50998">PPTQVRAVVGALVSVCPLCVCVCVCVCVSTCPGQESVLCYSKFDEVMGQCKELLGAGVSQEDCCMNPNYAFQPEGVPKGFCQSCRPASWGPWSAWSPCSRSCGEGSRLRRQRCLGQGQCSGGEGGKPIRWELQACEERKCCPEAGGWSEWGPWRSCSVTCAKGHRTRQRRCDNPAPQCGGSCAGAASESQACDTQQICPTHGGWSAWGSWDICSASCQGGPSAPTQRRSRSCSAPRPSDHPPGKPCPGSAYEQRSCSSGLPPCPVAGGWGSWAPAGPCSVTCGIGQNRQHRRCDQPAPQHGGAACLGEGTRSAVCHTKKPCPVNGWWTDWSTWTPCARPPLQNIRCQEVAGQQQRARTCKGRLHEGQRCPGHPSDFRHCYNINYCKMNGQWADWTSWSLCSPPCGPNPTRSRLRLCTAILPPYSPTYSQVEGSTKKNVTFWGQPNPSCSELNGQKLKVEDKRPCLHPPPCQD</sequence>
<dbReference type="OMA" id="CQACRSP"/>
<accession>A0A6I8MYX4</accession>
<dbReference type="InterPro" id="IPR054019">
    <property type="entry name" value="CFP_TSR_C"/>
</dbReference>
<dbReference type="FunCoup" id="A0A6I8MYX4">
    <property type="interactions" value="49"/>
</dbReference>
<dbReference type="Ensembl" id="ENSOANT00000056746.1">
    <property type="protein sequence ID" value="ENSOANP00000033932.1"/>
    <property type="gene ID" value="ENSOANG00000005657.3"/>
</dbReference>
<keyword evidence="2" id="KW-0964">Secreted</keyword>
<dbReference type="InterPro" id="IPR049536">
    <property type="entry name" value="CFP_TSR-0"/>
</dbReference>
<dbReference type="PANTHER" id="PTHR22906">
    <property type="entry name" value="PROPERDIN"/>
    <property type="match status" value="1"/>
</dbReference>
<reference evidence="8 9" key="1">
    <citation type="journal article" date="2008" name="Nature">
        <title>Genome analysis of the platypus reveals unique signatures of evolution.</title>
        <authorList>
            <person name="Warren W.C."/>
            <person name="Hillier L.W."/>
            <person name="Marshall Graves J.A."/>
            <person name="Birney E."/>
            <person name="Ponting C.P."/>
            <person name="Grutzner F."/>
            <person name="Belov K."/>
            <person name="Miller W."/>
            <person name="Clarke L."/>
            <person name="Chinwalla A.T."/>
            <person name="Yang S.P."/>
            <person name="Heger A."/>
            <person name="Locke D.P."/>
            <person name="Miethke P."/>
            <person name="Waters P.D."/>
            <person name="Veyrunes F."/>
            <person name="Fulton L."/>
            <person name="Fulton B."/>
            <person name="Graves T."/>
            <person name="Wallis J."/>
            <person name="Puente X.S."/>
            <person name="Lopez-Otin C."/>
            <person name="Ordonez G.R."/>
            <person name="Eichler E.E."/>
            <person name="Chen L."/>
            <person name="Cheng Z."/>
            <person name="Deakin J.E."/>
            <person name="Alsop A."/>
            <person name="Thompson K."/>
            <person name="Kirby P."/>
            <person name="Papenfuss A.T."/>
            <person name="Wakefield M.J."/>
            <person name="Olender T."/>
            <person name="Lancet D."/>
            <person name="Huttley G.A."/>
            <person name="Smit A.F."/>
            <person name="Pask A."/>
            <person name="Temple-Smith P."/>
            <person name="Batzer M.A."/>
            <person name="Walker J.A."/>
            <person name="Konkel M.K."/>
            <person name="Harris R.S."/>
            <person name="Whittington C.M."/>
            <person name="Wong E.S."/>
            <person name="Gemmell N.J."/>
            <person name="Buschiazzo E."/>
            <person name="Vargas Jentzsch I.M."/>
            <person name="Merkel A."/>
            <person name="Schmitz J."/>
            <person name="Zemann A."/>
            <person name="Churakov G."/>
            <person name="Kriegs J.O."/>
            <person name="Brosius J."/>
            <person name="Murchison E.P."/>
            <person name="Sachidanandam R."/>
            <person name="Smith C."/>
            <person name="Hannon G.J."/>
            <person name="Tsend-Ayush E."/>
            <person name="McMillan D."/>
            <person name="Attenborough R."/>
            <person name="Rens W."/>
            <person name="Ferguson-Smith M."/>
            <person name="Lefevre C.M."/>
            <person name="Sharp J.A."/>
            <person name="Nicholas K.R."/>
            <person name="Ray D.A."/>
            <person name="Kube M."/>
            <person name="Reinhardt R."/>
            <person name="Pringle T.H."/>
            <person name="Taylor J."/>
            <person name="Jones R.C."/>
            <person name="Nixon B."/>
            <person name="Dacheux J.L."/>
            <person name="Niwa H."/>
            <person name="Sekita Y."/>
            <person name="Huang X."/>
            <person name="Stark A."/>
            <person name="Kheradpour P."/>
            <person name="Kellis M."/>
            <person name="Flicek P."/>
            <person name="Chen Y."/>
            <person name="Webber C."/>
            <person name="Hardison R."/>
            <person name="Nelson J."/>
            <person name="Hallsworth-Pepin K."/>
            <person name="Delehaunty K."/>
            <person name="Markovic C."/>
            <person name="Minx P."/>
            <person name="Feng Y."/>
            <person name="Kremitzki C."/>
            <person name="Mitreva M."/>
            <person name="Glasscock J."/>
            <person name="Wylie T."/>
            <person name="Wohldmann P."/>
            <person name="Thiru P."/>
            <person name="Nhan M.N."/>
            <person name="Pohl C.S."/>
            <person name="Smith S.M."/>
            <person name="Hou S."/>
            <person name="Nefedov M."/>
            <person name="de Jong P.J."/>
            <person name="Renfree M.B."/>
            <person name="Mardis E.R."/>
            <person name="Wilson R.K."/>
        </authorList>
    </citation>
    <scope>NUCLEOTIDE SEQUENCE [LARGE SCALE GENOMIC DNA]</scope>
    <source>
        <strain evidence="8 9">Glennie</strain>
    </source>
</reference>
<dbReference type="Bgee" id="ENSOANG00000005657">
    <property type="expression patterns" value="Expressed in liver and 7 other cell types or tissues"/>
</dbReference>
<evidence type="ECO:0000313" key="9">
    <source>
        <dbReference type="Proteomes" id="UP000002279"/>
    </source>
</evidence>
<dbReference type="PROSITE" id="PS50092">
    <property type="entry name" value="TSP1"/>
    <property type="match status" value="6"/>
</dbReference>
<dbReference type="GO" id="GO:0005615">
    <property type="term" value="C:extracellular space"/>
    <property type="evidence" value="ECO:0007669"/>
    <property type="project" value="Ensembl"/>
</dbReference>
<reference evidence="8" key="2">
    <citation type="submission" date="2025-08" db="UniProtKB">
        <authorList>
            <consortium name="Ensembl"/>
        </authorList>
    </citation>
    <scope>IDENTIFICATION</scope>
    <source>
        <strain evidence="8">Glennie</strain>
    </source>
</reference>
<dbReference type="AlphaFoldDB" id="A0A6I8MYX4"/>
<evidence type="ECO:0000256" key="7">
    <source>
        <dbReference type="SAM" id="SignalP"/>
    </source>
</evidence>
<evidence type="ECO:0000256" key="4">
    <source>
        <dbReference type="ARBA" id="ARBA00022737"/>
    </source>
</evidence>
<gene>
    <name evidence="8" type="primary">CFP</name>
</gene>
<proteinExistence type="predicted"/>
<dbReference type="Proteomes" id="UP000002279">
    <property type="component" value="Chromosome 6"/>
</dbReference>
<protein>
    <submittedName>
        <fullName evidence="8">Complement factor properdin</fullName>
    </submittedName>
</protein>
<feature type="signal peptide" evidence="7">
    <location>
        <begin position="1"/>
        <end position="23"/>
    </location>
</feature>
<keyword evidence="9" id="KW-1185">Reference proteome</keyword>